<reference evidence="3 4" key="1">
    <citation type="submission" date="2022-04" db="EMBL/GenBank/DDBJ databases">
        <title>Halobacillus sp. isolated from saltern.</title>
        <authorList>
            <person name="Won M."/>
            <person name="Lee C.-M."/>
            <person name="Woen H.-Y."/>
            <person name="Kwon S.-W."/>
        </authorList>
    </citation>
    <scope>NUCLEOTIDE SEQUENCE [LARGE SCALE GENOMIC DNA]</scope>
    <source>
        <strain evidence="3 4">SSBR10-3</strain>
    </source>
</reference>
<proteinExistence type="predicted"/>
<evidence type="ECO:0000313" key="4">
    <source>
        <dbReference type="Proteomes" id="UP000831787"/>
    </source>
</evidence>
<organism evidence="3 4">
    <name type="scientific">Halobacillus salinarum</name>
    <dbReference type="NCBI Taxonomy" id="2932257"/>
    <lineage>
        <taxon>Bacteria</taxon>
        <taxon>Bacillati</taxon>
        <taxon>Bacillota</taxon>
        <taxon>Bacilli</taxon>
        <taxon>Bacillales</taxon>
        <taxon>Bacillaceae</taxon>
        <taxon>Halobacillus</taxon>
    </lineage>
</organism>
<feature type="domain" description="SpoVT-AbrB" evidence="2">
    <location>
        <begin position="53"/>
        <end position="98"/>
    </location>
</feature>
<keyword evidence="4" id="KW-1185">Reference proteome</keyword>
<name>A0ABY4EKR2_9BACI</name>
<dbReference type="RefSeq" id="WP_244711493.1">
    <property type="nucleotide sequence ID" value="NZ_CP095073.1"/>
</dbReference>
<dbReference type="InterPro" id="IPR007899">
    <property type="entry name" value="CHAD_dom"/>
</dbReference>
<evidence type="ECO:0000313" key="3">
    <source>
        <dbReference type="EMBL" id="UOQ45055.1"/>
    </source>
</evidence>
<dbReference type="SMART" id="SM00966">
    <property type="entry name" value="SpoVT_AbrB"/>
    <property type="match status" value="2"/>
</dbReference>
<dbReference type="Pfam" id="PF05235">
    <property type="entry name" value="CHAD"/>
    <property type="match status" value="1"/>
</dbReference>
<dbReference type="Proteomes" id="UP000831787">
    <property type="component" value="Chromosome"/>
</dbReference>
<dbReference type="PROSITE" id="PS51740">
    <property type="entry name" value="SPOVT_ABRB"/>
    <property type="match status" value="1"/>
</dbReference>
<dbReference type="PANTHER" id="PTHR39339">
    <property type="entry name" value="SLR1444 PROTEIN"/>
    <property type="match status" value="1"/>
</dbReference>
<dbReference type="InterPro" id="IPR037914">
    <property type="entry name" value="SpoVT-AbrB_sf"/>
</dbReference>
<dbReference type="Gene3D" id="1.40.20.10">
    <property type="entry name" value="CHAD domain"/>
    <property type="match status" value="1"/>
</dbReference>
<keyword evidence="1" id="KW-0238">DNA-binding</keyword>
<protein>
    <submittedName>
        <fullName evidence="3">CHAD domain-containing protein</fullName>
    </submittedName>
</protein>
<accession>A0ABY4EKR2</accession>
<dbReference type="EMBL" id="CP095073">
    <property type="protein sequence ID" value="UOQ45055.1"/>
    <property type="molecule type" value="Genomic_DNA"/>
</dbReference>
<dbReference type="InterPro" id="IPR038186">
    <property type="entry name" value="CHAD_dom_sf"/>
</dbReference>
<evidence type="ECO:0000256" key="1">
    <source>
        <dbReference type="PROSITE-ProRule" id="PRU01076"/>
    </source>
</evidence>
<dbReference type="Gene3D" id="2.10.260.10">
    <property type="match status" value="2"/>
</dbReference>
<dbReference type="PANTHER" id="PTHR39339:SF1">
    <property type="entry name" value="CHAD DOMAIN-CONTAINING PROTEIN"/>
    <property type="match status" value="1"/>
</dbReference>
<evidence type="ECO:0000259" key="2">
    <source>
        <dbReference type="PROSITE" id="PS51740"/>
    </source>
</evidence>
<gene>
    <name evidence="3" type="ORF">MUN89_03625</name>
</gene>
<dbReference type="SUPFAM" id="SSF89447">
    <property type="entry name" value="AbrB/MazE/MraZ-like"/>
    <property type="match status" value="2"/>
</dbReference>
<dbReference type="InterPro" id="IPR007159">
    <property type="entry name" value="SpoVT-AbrB_dom"/>
</dbReference>
<sequence length="360" mass="42204">MGDVFTRQVDKMGRIVIPKEIRDQLDFMNQVLSIEVFKDSRGISVAKTGNKTEDTKSLDNYGRLLIPIELRQKLGWEQGKELEITLEKNKAVLQDQMAQCQICGSTDALLAVKQAFICEGCLQEGLEKNTNEWTSFVDELVYEYQEECLASLNFENTEDVHQARVKGRRLSALLGFIGLTSDHGLMDKIHRAHGILGKVRERDVLIEEFEKRADNEEDEDKAKVYQQVAEKVAKKREKHRKRMQQELPEVIDQEFLDLWSEFKNRTFRKYVFIVDVTKRLEEYEEAFNQKVEDYQQSAANEGVDSEDALDELHRVRIESKYLRYIYRYLHDIYNEDYKEQADHYKSFQRQFGTLTICVIG</sequence>